<dbReference type="InterPro" id="IPR004358">
    <property type="entry name" value="Sig_transdc_His_kin-like_C"/>
</dbReference>
<evidence type="ECO:0000256" key="8">
    <source>
        <dbReference type="ARBA" id="ARBA00022777"/>
    </source>
</evidence>
<dbReference type="PRINTS" id="PR00344">
    <property type="entry name" value="BCTRLSENSOR"/>
</dbReference>
<keyword evidence="7" id="KW-0547">Nucleotide-binding</keyword>
<dbReference type="Gene3D" id="1.10.287.130">
    <property type="match status" value="1"/>
</dbReference>
<dbReference type="EMBL" id="CP003659">
    <property type="protein sequence ID" value="AFZ60737.1"/>
    <property type="molecule type" value="Genomic_DNA"/>
</dbReference>
<dbReference type="Pfam" id="PF00989">
    <property type="entry name" value="PAS"/>
    <property type="match status" value="1"/>
</dbReference>
<keyword evidence="12 13" id="KW-0472">Membrane</keyword>
<comment type="catalytic activity">
    <reaction evidence="1">
        <text>ATP + protein L-histidine = ADP + protein N-phospho-L-histidine.</text>
        <dbReference type="EC" id="2.7.13.3"/>
    </reaction>
</comment>
<dbReference type="OrthoDB" id="9773246at2"/>
<dbReference type="InterPro" id="IPR013767">
    <property type="entry name" value="PAS_fold"/>
</dbReference>
<dbReference type="Gene3D" id="1.20.1740.10">
    <property type="entry name" value="Amino acid/polyamine transporter I"/>
    <property type="match status" value="1"/>
</dbReference>
<dbReference type="SMART" id="SM00387">
    <property type="entry name" value="HATPase_c"/>
    <property type="match status" value="1"/>
</dbReference>
<dbReference type="STRING" id="272123.Anacy_5420"/>
<name>K9ZQD5_ANACC</name>
<evidence type="ECO:0000256" key="12">
    <source>
        <dbReference type="ARBA" id="ARBA00023136"/>
    </source>
</evidence>
<sequence length="933" mass="104571">MSRLSSPVSHQFAFQSLPRSMTTLETWTFGITNHLSWPTLVATVHADLGTAAIFVWVPAIIVGMLINYQVKHLGRNLLDVSGGTPNYIARLWNGHPIIARYAAIGYLISWLSVVPLNAVIITEMIKSNLGVLGITCPELIFKLGFTLLPFVLAFSGSRALSILHLLFSLPALLLLLSFCLQGLGFLAFSPHSPGFFPEHWSSLSFINWAKWFFFISYTAYSCETVSSFVADSRHPQETLKFLNIATWLMPPIFIGGSWVIIRLSTLSDLGDDAYLNLVAAASQFWGNFAPITITFLLAGCCLLGSATAVSNSPRIIYQLARDKHLAEVFSLVSSRGVFGSALVLSLCICIIYFLWGDISQIVIVGNVAWFVAFMLMHLGLWRKRNQADVLWPKLSLVFYILEAVILLVTAYAWGWQDFLAGLLAPFFVLVMDAFVRYLPLPIFRSHWWIRQYKSQRRTPVKDSLLIQVGILMFLLCGAVLAGCIFVWLLNAPPNTTTKNLIVILLITVAFVGVAIACWTSLPEVIALAEARESAEHLFTIAQDAILVVDEQGIIRQANPATEDFFGFNPSQLLGYHLKKFLPELTEHPEEWQNRGEHTLHHHHKIRTLEVSISDRLHQDFQEYVVIVHDITQRKQAEEILRQSEAQLRAEAQLLATQLVQSEKMSSLGQLVAGVAHEINNPVSFIYGNLSPANQYIQDLIQLIQLYQQHYPQPKSEIQKLITAIDLNFVIADLPKLLHSMEIGSERIREIVLSLRNFSRLDEAEMKAVNIHDGIDSTLLILQNRIKSTSNRPAIQIIKKYGNLPPIECYAGQLNQVFMNIIANGIDALEESILNGQKIEQPQIQIHTEITTNKEVIIHIKDNGYGIPENIQKRLFEPFFTTKAVGKGTGLGLSISYRIITEKHGGNLKCISAPEQGTEFVITIPLKQQELPPE</sequence>
<dbReference type="EC" id="2.7.13.3" evidence="3"/>
<keyword evidence="8 16" id="KW-0418">Kinase</keyword>
<proteinExistence type="predicted"/>
<keyword evidence="10 13" id="KW-1133">Transmembrane helix</keyword>
<evidence type="ECO:0000256" key="1">
    <source>
        <dbReference type="ARBA" id="ARBA00000085"/>
    </source>
</evidence>
<dbReference type="Gene3D" id="3.30.450.20">
    <property type="entry name" value="PAS domain"/>
    <property type="match status" value="1"/>
</dbReference>
<dbReference type="NCBIfam" id="TIGR00229">
    <property type="entry name" value="sensory_box"/>
    <property type="match status" value="1"/>
</dbReference>
<feature type="transmembrane region" description="Helical" evidence="13">
    <location>
        <begin position="48"/>
        <end position="68"/>
    </location>
</feature>
<keyword evidence="9" id="KW-0067">ATP-binding</keyword>
<dbReference type="Proteomes" id="UP000010474">
    <property type="component" value="Chromosome"/>
</dbReference>
<keyword evidence="6 13" id="KW-0812">Transmembrane</keyword>
<dbReference type="Gene3D" id="3.30.565.10">
    <property type="entry name" value="Histidine kinase-like ATPase, C-terminal domain"/>
    <property type="match status" value="1"/>
</dbReference>
<dbReference type="KEGG" id="acy:Anacy_5420"/>
<keyword evidence="11" id="KW-0902">Two-component regulatory system</keyword>
<organism evidence="16 17">
    <name type="scientific">Anabaena cylindrica (strain ATCC 27899 / PCC 7122)</name>
    <dbReference type="NCBI Taxonomy" id="272123"/>
    <lineage>
        <taxon>Bacteria</taxon>
        <taxon>Bacillati</taxon>
        <taxon>Cyanobacteriota</taxon>
        <taxon>Cyanophyceae</taxon>
        <taxon>Nostocales</taxon>
        <taxon>Nostocaceae</taxon>
        <taxon>Anabaena</taxon>
    </lineage>
</organism>
<dbReference type="SMART" id="SM00091">
    <property type="entry name" value="PAS"/>
    <property type="match status" value="1"/>
</dbReference>
<dbReference type="InterPro" id="IPR036890">
    <property type="entry name" value="HATPase_C_sf"/>
</dbReference>
<keyword evidence="5" id="KW-0808">Transferase</keyword>
<dbReference type="Pfam" id="PF02518">
    <property type="entry name" value="HATPase_c"/>
    <property type="match status" value="1"/>
</dbReference>
<dbReference type="PATRIC" id="fig|272123.3.peg.5871"/>
<evidence type="ECO:0000256" key="2">
    <source>
        <dbReference type="ARBA" id="ARBA00004141"/>
    </source>
</evidence>
<dbReference type="PROSITE" id="PS50112">
    <property type="entry name" value="PAS"/>
    <property type="match status" value="1"/>
</dbReference>
<feature type="transmembrane region" description="Helical" evidence="13">
    <location>
        <begin position="464"/>
        <end position="488"/>
    </location>
</feature>
<evidence type="ECO:0000256" key="11">
    <source>
        <dbReference type="ARBA" id="ARBA00023012"/>
    </source>
</evidence>
<feature type="transmembrane region" description="Helical" evidence="13">
    <location>
        <begin position="208"/>
        <end position="229"/>
    </location>
</feature>
<feature type="transmembrane region" description="Helical" evidence="13">
    <location>
        <begin position="166"/>
        <end position="188"/>
    </location>
</feature>
<reference evidence="17" key="1">
    <citation type="journal article" date="2013" name="Proc. Natl. Acad. Sci. U.S.A.">
        <title>Improving the coverage of the cyanobacterial phylum using diversity-driven genome sequencing.</title>
        <authorList>
            <person name="Shih P.M."/>
            <person name="Wu D."/>
            <person name="Latifi A."/>
            <person name="Axen S.D."/>
            <person name="Fewer D.P."/>
            <person name="Talla E."/>
            <person name="Calteau A."/>
            <person name="Cai F."/>
            <person name="Tandeau de Marsac N."/>
            <person name="Rippka R."/>
            <person name="Herdman M."/>
            <person name="Sivonen K."/>
            <person name="Coursin T."/>
            <person name="Laurent T."/>
            <person name="Goodwin L."/>
            <person name="Nolan M."/>
            <person name="Davenport K.W."/>
            <person name="Han C.S."/>
            <person name="Rubin E.M."/>
            <person name="Eisen J.A."/>
            <person name="Woyke T."/>
            <person name="Gugger M."/>
            <person name="Kerfeld C.A."/>
        </authorList>
    </citation>
    <scope>NUCLEOTIDE SEQUENCE [LARGE SCALE GENOMIC DNA]</scope>
    <source>
        <strain evidence="17">ATCC 27899 / PCC 7122</strain>
    </source>
</reference>
<dbReference type="GO" id="GO:0022857">
    <property type="term" value="F:transmembrane transporter activity"/>
    <property type="evidence" value="ECO:0007669"/>
    <property type="project" value="InterPro"/>
</dbReference>
<dbReference type="SUPFAM" id="SSF55874">
    <property type="entry name" value="ATPase domain of HSP90 chaperone/DNA topoisomerase II/histidine kinase"/>
    <property type="match status" value="1"/>
</dbReference>
<dbReference type="InterPro" id="IPR036097">
    <property type="entry name" value="HisK_dim/P_sf"/>
</dbReference>
<evidence type="ECO:0000256" key="3">
    <source>
        <dbReference type="ARBA" id="ARBA00012438"/>
    </source>
</evidence>
<keyword evidence="4" id="KW-0597">Phosphoprotein</keyword>
<dbReference type="GO" id="GO:0005524">
    <property type="term" value="F:ATP binding"/>
    <property type="evidence" value="ECO:0007669"/>
    <property type="project" value="UniProtKB-KW"/>
</dbReference>
<dbReference type="PANTHER" id="PTHR43065:SF50">
    <property type="entry name" value="HISTIDINE KINASE"/>
    <property type="match status" value="1"/>
</dbReference>
<feature type="transmembrane region" description="Helical" evidence="13">
    <location>
        <begin position="393"/>
        <end position="413"/>
    </location>
</feature>
<evidence type="ECO:0000313" key="17">
    <source>
        <dbReference type="Proteomes" id="UP000010474"/>
    </source>
</evidence>
<dbReference type="GO" id="GO:0016020">
    <property type="term" value="C:membrane"/>
    <property type="evidence" value="ECO:0007669"/>
    <property type="project" value="UniProtKB-SubCell"/>
</dbReference>
<dbReference type="Pfam" id="PF13520">
    <property type="entry name" value="AA_permease_2"/>
    <property type="match status" value="1"/>
</dbReference>
<evidence type="ECO:0000259" key="14">
    <source>
        <dbReference type="PROSITE" id="PS50109"/>
    </source>
</evidence>
<dbReference type="PROSITE" id="PS50109">
    <property type="entry name" value="HIS_KIN"/>
    <property type="match status" value="1"/>
</dbReference>
<keyword evidence="17" id="KW-1185">Reference proteome</keyword>
<dbReference type="SUPFAM" id="SSF47384">
    <property type="entry name" value="Homodimeric domain of signal transducing histidine kinase"/>
    <property type="match status" value="1"/>
</dbReference>
<gene>
    <name evidence="16" type="ordered locus">Anacy_5420</name>
</gene>
<dbReference type="InterPro" id="IPR002293">
    <property type="entry name" value="AA/rel_permease1"/>
</dbReference>
<dbReference type="InterPro" id="IPR000014">
    <property type="entry name" value="PAS"/>
</dbReference>
<dbReference type="RefSeq" id="WP_015217349.1">
    <property type="nucleotide sequence ID" value="NC_019771.1"/>
</dbReference>
<evidence type="ECO:0000256" key="4">
    <source>
        <dbReference type="ARBA" id="ARBA00022553"/>
    </source>
</evidence>
<dbReference type="SUPFAM" id="SSF55785">
    <property type="entry name" value="PYP-like sensor domain (PAS domain)"/>
    <property type="match status" value="1"/>
</dbReference>
<feature type="transmembrane region" description="Helical" evidence="13">
    <location>
        <begin position="500"/>
        <end position="521"/>
    </location>
</feature>
<accession>K9ZQD5</accession>
<evidence type="ECO:0000256" key="6">
    <source>
        <dbReference type="ARBA" id="ARBA00022692"/>
    </source>
</evidence>
<evidence type="ECO:0000256" key="13">
    <source>
        <dbReference type="SAM" id="Phobius"/>
    </source>
</evidence>
<feature type="transmembrane region" description="Helical" evidence="13">
    <location>
        <begin position="241"/>
        <end position="264"/>
    </location>
</feature>
<dbReference type="InterPro" id="IPR003594">
    <property type="entry name" value="HATPase_dom"/>
</dbReference>
<dbReference type="InterPro" id="IPR003661">
    <property type="entry name" value="HisK_dim/P_dom"/>
</dbReference>
<dbReference type="InterPro" id="IPR005467">
    <property type="entry name" value="His_kinase_dom"/>
</dbReference>
<dbReference type="eggNOG" id="COG0531">
    <property type="taxonomic scope" value="Bacteria"/>
</dbReference>
<feature type="transmembrane region" description="Helical" evidence="13">
    <location>
        <begin position="284"/>
        <end position="307"/>
    </location>
</feature>
<evidence type="ECO:0000256" key="10">
    <source>
        <dbReference type="ARBA" id="ARBA00022989"/>
    </source>
</evidence>
<feature type="transmembrane region" description="Helical" evidence="13">
    <location>
        <begin position="328"/>
        <end position="355"/>
    </location>
</feature>
<evidence type="ECO:0000313" key="16">
    <source>
        <dbReference type="EMBL" id="AFZ60737.1"/>
    </source>
</evidence>
<comment type="subcellular location">
    <subcellularLocation>
        <location evidence="2">Membrane</location>
        <topology evidence="2">Multi-pass membrane protein</topology>
    </subcellularLocation>
</comment>
<feature type="domain" description="Histidine kinase" evidence="14">
    <location>
        <begin position="673"/>
        <end position="927"/>
    </location>
</feature>
<dbReference type="GO" id="GO:0000155">
    <property type="term" value="F:phosphorelay sensor kinase activity"/>
    <property type="evidence" value="ECO:0007669"/>
    <property type="project" value="InterPro"/>
</dbReference>
<dbReference type="CDD" id="cd00082">
    <property type="entry name" value="HisKA"/>
    <property type="match status" value="1"/>
</dbReference>
<evidence type="ECO:0000256" key="5">
    <source>
        <dbReference type="ARBA" id="ARBA00022679"/>
    </source>
</evidence>
<evidence type="ECO:0000259" key="15">
    <source>
        <dbReference type="PROSITE" id="PS50112"/>
    </source>
</evidence>
<evidence type="ECO:0000256" key="7">
    <source>
        <dbReference type="ARBA" id="ARBA00022741"/>
    </source>
</evidence>
<evidence type="ECO:0000256" key="9">
    <source>
        <dbReference type="ARBA" id="ARBA00022840"/>
    </source>
</evidence>
<feature type="domain" description="PAS" evidence="15">
    <location>
        <begin position="530"/>
        <end position="583"/>
    </location>
</feature>
<protein>
    <recommendedName>
        <fullName evidence="3">histidine kinase</fullName>
        <ecNumber evidence="3">2.7.13.3</ecNumber>
    </recommendedName>
</protein>
<feature type="transmembrane region" description="Helical" evidence="13">
    <location>
        <begin position="132"/>
        <end position="154"/>
    </location>
</feature>
<dbReference type="AlphaFoldDB" id="K9ZQD5"/>
<dbReference type="HOGENOM" id="CLU_311876_0_0_3"/>
<dbReference type="GO" id="GO:0006355">
    <property type="term" value="P:regulation of DNA-templated transcription"/>
    <property type="evidence" value="ECO:0007669"/>
    <property type="project" value="InterPro"/>
</dbReference>
<feature type="transmembrane region" description="Helical" evidence="13">
    <location>
        <begin position="361"/>
        <end position="381"/>
    </location>
</feature>
<dbReference type="InterPro" id="IPR035965">
    <property type="entry name" value="PAS-like_dom_sf"/>
</dbReference>
<dbReference type="CDD" id="cd00130">
    <property type="entry name" value="PAS"/>
    <property type="match status" value="1"/>
</dbReference>
<dbReference type="eggNOG" id="COG4191">
    <property type="taxonomic scope" value="Bacteria"/>
</dbReference>
<feature type="transmembrane region" description="Helical" evidence="13">
    <location>
        <begin position="98"/>
        <end position="120"/>
    </location>
</feature>
<dbReference type="PANTHER" id="PTHR43065">
    <property type="entry name" value="SENSOR HISTIDINE KINASE"/>
    <property type="match status" value="1"/>
</dbReference>